<feature type="signal peptide" evidence="1">
    <location>
        <begin position="1"/>
        <end position="22"/>
    </location>
</feature>
<dbReference type="EMBL" id="JAHHUM010000943">
    <property type="protein sequence ID" value="KAK5615595.1"/>
    <property type="molecule type" value="Genomic_DNA"/>
</dbReference>
<evidence type="ECO:0008006" key="4">
    <source>
        <dbReference type="Google" id="ProtNLM"/>
    </source>
</evidence>
<name>A0AAV9S345_9TELE</name>
<sequence length="85" mass="9332">MKCLGLRFFKVLTLGFSCGVQTIDISLTSTPRCSTTHGNLPLENNFASSMGEQPHGVRITLRRFEKVPLAGSLKQGARVPLRDND</sequence>
<organism evidence="2 3">
    <name type="scientific">Crenichthys baileyi</name>
    <name type="common">White River springfish</name>
    <dbReference type="NCBI Taxonomy" id="28760"/>
    <lineage>
        <taxon>Eukaryota</taxon>
        <taxon>Metazoa</taxon>
        <taxon>Chordata</taxon>
        <taxon>Craniata</taxon>
        <taxon>Vertebrata</taxon>
        <taxon>Euteleostomi</taxon>
        <taxon>Actinopterygii</taxon>
        <taxon>Neopterygii</taxon>
        <taxon>Teleostei</taxon>
        <taxon>Neoteleostei</taxon>
        <taxon>Acanthomorphata</taxon>
        <taxon>Ovalentaria</taxon>
        <taxon>Atherinomorphae</taxon>
        <taxon>Cyprinodontiformes</taxon>
        <taxon>Goodeidae</taxon>
        <taxon>Crenichthys</taxon>
    </lineage>
</organism>
<comment type="caution">
    <text evidence="2">The sequence shown here is derived from an EMBL/GenBank/DDBJ whole genome shotgun (WGS) entry which is preliminary data.</text>
</comment>
<evidence type="ECO:0000256" key="1">
    <source>
        <dbReference type="SAM" id="SignalP"/>
    </source>
</evidence>
<evidence type="ECO:0000313" key="3">
    <source>
        <dbReference type="Proteomes" id="UP001311232"/>
    </source>
</evidence>
<evidence type="ECO:0000313" key="2">
    <source>
        <dbReference type="EMBL" id="KAK5615595.1"/>
    </source>
</evidence>
<feature type="chain" id="PRO_5043485680" description="Secreted protein" evidence="1">
    <location>
        <begin position="23"/>
        <end position="85"/>
    </location>
</feature>
<reference evidence="2 3" key="1">
    <citation type="submission" date="2021-06" db="EMBL/GenBank/DDBJ databases">
        <authorList>
            <person name="Palmer J.M."/>
        </authorList>
    </citation>
    <scope>NUCLEOTIDE SEQUENCE [LARGE SCALE GENOMIC DNA]</scope>
    <source>
        <strain evidence="2 3">MEX-2019</strain>
        <tissue evidence="2">Muscle</tissue>
    </source>
</reference>
<keyword evidence="1" id="KW-0732">Signal</keyword>
<dbReference type="AlphaFoldDB" id="A0AAV9S345"/>
<proteinExistence type="predicted"/>
<gene>
    <name evidence="2" type="ORF">CRENBAI_024831</name>
</gene>
<keyword evidence="3" id="KW-1185">Reference proteome</keyword>
<accession>A0AAV9S345</accession>
<protein>
    <recommendedName>
        <fullName evidence="4">Secreted protein</fullName>
    </recommendedName>
</protein>
<feature type="non-terminal residue" evidence="2">
    <location>
        <position position="85"/>
    </location>
</feature>
<dbReference type="Proteomes" id="UP001311232">
    <property type="component" value="Unassembled WGS sequence"/>
</dbReference>